<reference evidence="1 2" key="1">
    <citation type="submission" date="2019-03" db="EMBL/GenBank/DDBJ databases">
        <title>Genomic Encyclopedia of Archaeal and Bacterial Type Strains, Phase II (KMG-II): from individual species to whole genera.</title>
        <authorList>
            <person name="Goeker M."/>
        </authorList>
    </citation>
    <scope>NUCLEOTIDE SEQUENCE [LARGE SCALE GENOMIC DNA]</scope>
    <source>
        <strain evidence="1 2">DSM 22554</strain>
    </source>
</reference>
<dbReference type="AlphaFoldDB" id="A0A4R1M0A0"/>
<gene>
    <name evidence="1" type="ORF">C8N28_0331</name>
</gene>
<sequence length="82" mass="9490">MRSIAELPHPDCKITIFSMNQKFIIKIEQGSLEQTYKISEMDVTDGVNGVFQLIDETFINQALSHFKSMMASFKETCNRHEF</sequence>
<organism evidence="1 2">
    <name type="scientific">Albibacterium bauzanense</name>
    <dbReference type="NCBI Taxonomy" id="653929"/>
    <lineage>
        <taxon>Bacteria</taxon>
        <taxon>Pseudomonadati</taxon>
        <taxon>Bacteroidota</taxon>
        <taxon>Sphingobacteriia</taxon>
        <taxon>Sphingobacteriales</taxon>
        <taxon>Sphingobacteriaceae</taxon>
        <taxon>Albibacterium</taxon>
    </lineage>
</organism>
<comment type="caution">
    <text evidence="1">The sequence shown here is derived from an EMBL/GenBank/DDBJ whole genome shotgun (WGS) entry which is preliminary data.</text>
</comment>
<name>A0A4R1M0A0_9SPHI</name>
<accession>A0A4R1M0A0</accession>
<keyword evidence="2" id="KW-1185">Reference proteome</keyword>
<dbReference type="RefSeq" id="WP_132220910.1">
    <property type="nucleotide sequence ID" value="NZ_SMGO01000001.1"/>
</dbReference>
<evidence type="ECO:0000313" key="2">
    <source>
        <dbReference type="Proteomes" id="UP000294616"/>
    </source>
</evidence>
<dbReference type="EMBL" id="SMGO01000001">
    <property type="protein sequence ID" value="TCK85035.1"/>
    <property type="molecule type" value="Genomic_DNA"/>
</dbReference>
<proteinExistence type="predicted"/>
<dbReference type="OrthoDB" id="1467713at2"/>
<evidence type="ECO:0000313" key="1">
    <source>
        <dbReference type="EMBL" id="TCK85035.1"/>
    </source>
</evidence>
<dbReference type="Proteomes" id="UP000294616">
    <property type="component" value="Unassembled WGS sequence"/>
</dbReference>
<protein>
    <submittedName>
        <fullName evidence="1">Uncharacterized protein</fullName>
    </submittedName>
</protein>